<sequence length="75" mass="8789">MLNRLFRSLSPRGRTAGLASSLHALLDRVAYQLRHWLAQRLPRPLQGLRRSPVLVPVRYDGATRERKVERRRALY</sequence>
<organism evidence="1 2">
    <name type="scientific">Acidovorax lacteus</name>
    <dbReference type="NCBI Taxonomy" id="1924988"/>
    <lineage>
        <taxon>Bacteria</taxon>
        <taxon>Pseudomonadati</taxon>
        <taxon>Pseudomonadota</taxon>
        <taxon>Betaproteobacteria</taxon>
        <taxon>Burkholderiales</taxon>
        <taxon>Comamonadaceae</taxon>
        <taxon>Acidovorax</taxon>
    </lineage>
</organism>
<name>A0ABP8L365_9BURK</name>
<comment type="caution">
    <text evidence="1">The sequence shown here is derived from an EMBL/GenBank/DDBJ whole genome shotgun (WGS) entry which is preliminary data.</text>
</comment>
<dbReference type="Proteomes" id="UP001501788">
    <property type="component" value="Unassembled WGS sequence"/>
</dbReference>
<evidence type="ECO:0000313" key="1">
    <source>
        <dbReference type="EMBL" id="GAA4421241.1"/>
    </source>
</evidence>
<keyword evidence="2" id="KW-1185">Reference proteome</keyword>
<proteinExistence type="predicted"/>
<dbReference type="EMBL" id="BAABEX010000007">
    <property type="protein sequence ID" value="GAA4421241.1"/>
    <property type="molecule type" value="Genomic_DNA"/>
</dbReference>
<accession>A0ABP8L365</accession>
<reference evidence="2" key="1">
    <citation type="journal article" date="2019" name="Int. J. Syst. Evol. Microbiol.">
        <title>The Global Catalogue of Microorganisms (GCM) 10K type strain sequencing project: providing services to taxonomists for standard genome sequencing and annotation.</title>
        <authorList>
            <consortium name="The Broad Institute Genomics Platform"/>
            <consortium name="The Broad Institute Genome Sequencing Center for Infectious Disease"/>
            <person name="Wu L."/>
            <person name="Ma J."/>
        </authorList>
    </citation>
    <scope>NUCLEOTIDE SEQUENCE [LARGE SCALE GENOMIC DNA]</scope>
    <source>
        <strain evidence="2">JCM 31890</strain>
    </source>
</reference>
<evidence type="ECO:0000313" key="2">
    <source>
        <dbReference type="Proteomes" id="UP001501788"/>
    </source>
</evidence>
<gene>
    <name evidence="1" type="ORF">GCM10023090_10060</name>
</gene>
<dbReference type="RefSeq" id="WP_345061806.1">
    <property type="nucleotide sequence ID" value="NZ_BAABEX010000007.1"/>
</dbReference>
<protein>
    <submittedName>
        <fullName evidence="1">Uncharacterized protein</fullName>
    </submittedName>
</protein>